<comment type="caution">
    <text evidence="2">The sequence shown here is derived from an EMBL/GenBank/DDBJ whole genome shotgun (WGS) entry which is preliminary data.</text>
</comment>
<evidence type="ECO:0000313" key="2">
    <source>
        <dbReference type="EMBL" id="MDN3711735.1"/>
    </source>
</evidence>
<keyword evidence="1" id="KW-0812">Transmembrane</keyword>
<keyword evidence="1" id="KW-0472">Membrane</keyword>
<reference evidence="3" key="1">
    <citation type="journal article" date="2019" name="Int. J. Syst. Evol. Microbiol.">
        <title>The Global Catalogue of Microorganisms (GCM) 10K type strain sequencing project: providing services to taxonomists for standard genome sequencing and annotation.</title>
        <authorList>
            <consortium name="The Broad Institute Genomics Platform"/>
            <consortium name="The Broad Institute Genome Sequencing Center for Infectious Disease"/>
            <person name="Wu L."/>
            <person name="Ma J."/>
        </authorList>
    </citation>
    <scope>NUCLEOTIDE SEQUENCE [LARGE SCALE GENOMIC DNA]</scope>
    <source>
        <strain evidence="3">CECT 8482</strain>
    </source>
</reference>
<protein>
    <recommendedName>
        <fullName evidence="4">Apolipoprotein acyltransferase</fullName>
    </recommendedName>
</protein>
<evidence type="ECO:0000313" key="3">
    <source>
        <dbReference type="Proteomes" id="UP001243846"/>
    </source>
</evidence>
<accession>A0ABT8D5F3</accession>
<feature type="transmembrane region" description="Helical" evidence="1">
    <location>
        <begin position="26"/>
        <end position="48"/>
    </location>
</feature>
<dbReference type="Proteomes" id="UP001243846">
    <property type="component" value="Unassembled WGS sequence"/>
</dbReference>
<evidence type="ECO:0000256" key="1">
    <source>
        <dbReference type="SAM" id="Phobius"/>
    </source>
</evidence>
<organism evidence="2 3">
    <name type="scientific">Paracoccus cavernae</name>
    <dbReference type="NCBI Taxonomy" id="1571207"/>
    <lineage>
        <taxon>Bacteria</taxon>
        <taxon>Pseudomonadati</taxon>
        <taxon>Pseudomonadota</taxon>
        <taxon>Alphaproteobacteria</taxon>
        <taxon>Rhodobacterales</taxon>
        <taxon>Paracoccaceae</taxon>
        <taxon>Paracoccus</taxon>
    </lineage>
</organism>
<dbReference type="EMBL" id="JAUFRC010000001">
    <property type="protein sequence ID" value="MDN3711735.1"/>
    <property type="molecule type" value="Genomic_DNA"/>
</dbReference>
<gene>
    <name evidence="2" type="ORF">QWZ10_07615</name>
</gene>
<name>A0ABT8D5F3_9RHOB</name>
<evidence type="ECO:0008006" key="4">
    <source>
        <dbReference type="Google" id="ProtNLM"/>
    </source>
</evidence>
<keyword evidence="3" id="KW-1185">Reference proteome</keyword>
<sequence length="52" mass="5536">MIAFLLIGAAYGWFRAGKLGGTRADRVQYAAGFGLAFTVIGLILALVITRSF</sequence>
<proteinExistence type="predicted"/>
<keyword evidence="1" id="KW-1133">Transmembrane helix</keyword>
<dbReference type="RefSeq" id="WP_377686166.1">
    <property type="nucleotide sequence ID" value="NZ_JBHMDZ010000013.1"/>
</dbReference>